<feature type="compositionally biased region" description="Polar residues" evidence="1">
    <location>
        <begin position="319"/>
        <end position="333"/>
    </location>
</feature>
<dbReference type="RefSeq" id="WP_024330737.1">
    <property type="nucleotide sequence ID" value="NZ_JASOXK010000001.1"/>
</dbReference>
<dbReference type="AlphaFoldDB" id="A0A2I1IQ34"/>
<keyword evidence="2" id="KW-0812">Transmembrane</keyword>
<organism evidence="5 6">
    <name type="scientific">Winkia neuii</name>
    <dbReference type="NCBI Taxonomy" id="33007"/>
    <lineage>
        <taxon>Bacteria</taxon>
        <taxon>Bacillati</taxon>
        <taxon>Actinomycetota</taxon>
        <taxon>Actinomycetes</taxon>
        <taxon>Actinomycetales</taxon>
        <taxon>Actinomycetaceae</taxon>
        <taxon>Winkia</taxon>
    </lineage>
</organism>
<evidence type="ECO:0000259" key="4">
    <source>
        <dbReference type="Pfam" id="PF21946"/>
    </source>
</evidence>
<dbReference type="InterPro" id="IPR053807">
    <property type="entry name" value="LppM"/>
</dbReference>
<feature type="domain" description="LppM" evidence="4">
    <location>
        <begin position="102"/>
        <end position="177"/>
    </location>
</feature>
<evidence type="ECO:0000256" key="1">
    <source>
        <dbReference type="SAM" id="MobiDB-lite"/>
    </source>
</evidence>
<keyword evidence="2" id="KW-1133">Transmembrane helix</keyword>
<keyword evidence="2" id="KW-0472">Membrane</keyword>
<dbReference type="Proteomes" id="UP000235122">
    <property type="component" value="Unassembled WGS sequence"/>
</dbReference>
<proteinExistence type="predicted"/>
<dbReference type="GeneID" id="35866182"/>
<evidence type="ECO:0000313" key="5">
    <source>
        <dbReference type="EMBL" id="PKY73231.1"/>
    </source>
</evidence>
<evidence type="ECO:0000313" key="6">
    <source>
        <dbReference type="Proteomes" id="UP000235122"/>
    </source>
</evidence>
<evidence type="ECO:0000256" key="3">
    <source>
        <dbReference type="SAM" id="SignalP"/>
    </source>
</evidence>
<dbReference type="EMBL" id="PKKO01000001">
    <property type="protein sequence ID" value="PKY73231.1"/>
    <property type="molecule type" value="Genomic_DNA"/>
</dbReference>
<reference evidence="5 6" key="1">
    <citation type="submission" date="2017-12" db="EMBL/GenBank/DDBJ databases">
        <title>Phylogenetic diversity of female urinary microbiome.</title>
        <authorList>
            <person name="Thomas-White K."/>
            <person name="Wolfe A.J."/>
        </authorList>
    </citation>
    <scope>NUCLEOTIDE SEQUENCE [LARGE SCALE GENOMIC DNA]</scope>
    <source>
        <strain evidence="5 6">UMB0402</strain>
    </source>
</reference>
<keyword evidence="6" id="KW-1185">Reference proteome</keyword>
<comment type="caution">
    <text evidence="5">The sequence shown here is derived from an EMBL/GenBank/DDBJ whole genome shotgun (WGS) entry which is preliminary data.</text>
</comment>
<dbReference type="Pfam" id="PF21946">
    <property type="entry name" value="LppM"/>
    <property type="match status" value="1"/>
</dbReference>
<dbReference type="STRING" id="33007.HMPREF3198_00871"/>
<sequence>MNQDCSPTRPRAFAALALLVGLCAALSGCESTTAIRIYPDQTYTLHATMGIPKNEGSQITCASLQNLLLEAGGQGQTRVLDRSTVKQTRCTIDFTKPQPIASSGAPFVTIKHYSGRYSVSLPGDPSYSNLNENTRFKLSLTFPGPITDTSGAAGGKVDGDTITWTNPKVLNTGFEVEARDNAGFSLSQVLIWALMAALLMLALGMSRALGRPDSFQKMRRRWRAFWIPTRTKIFASTRAGKAFATKAAASARDSKASRSALASVRRGAKASAEWARKTGKAAVALARRGVAGMRRKDIRSQGSEQDPQPARSEDDSRTAQKAGSTSTETSETD</sequence>
<gene>
    <name evidence="5" type="ORF">CYJ19_01180</name>
</gene>
<feature type="region of interest" description="Disordered" evidence="1">
    <location>
        <begin position="286"/>
        <end position="333"/>
    </location>
</feature>
<feature type="signal peptide" evidence="3">
    <location>
        <begin position="1"/>
        <end position="27"/>
    </location>
</feature>
<feature type="transmembrane region" description="Helical" evidence="2">
    <location>
        <begin position="189"/>
        <end position="210"/>
    </location>
</feature>
<name>A0A2I1IQ34_9ACTO</name>
<protein>
    <recommendedName>
        <fullName evidence="4">LppM domain-containing protein</fullName>
    </recommendedName>
</protein>
<evidence type="ECO:0000256" key="2">
    <source>
        <dbReference type="SAM" id="Phobius"/>
    </source>
</evidence>
<keyword evidence="3" id="KW-0732">Signal</keyword>
<feature type="chain" id="PRO_5038568384" description="LppM domain-containing protein" evidence="3">
    <location>
        <begin position="28"/>
        <end position="333"/>
    </location>
</feature>
<accession>A0A2I1IQ34</accession>